<reference evidence="3 4" key="1">
    <citation type="submission" date="2019-08" db="EMBL/GenBank/DDBJ databases">
        <title>Bacterial whole genome sequence for Glaciihabitans sp. CHu50b-6-2.</title>
        <authorList>
            <person name="Jin L."/>
        </authorList>
    </citation>
    <scope>NUCLEOTIDE SEQUENCE [LARGE SCALE GENOMIC DNA]</scope>
    <source>
        <strain evidence="3 4">CHu50b-6-2</strain>
    </source>
</reference>
<dbReference type="Proteomes" id="UP000321379">
    <property type="component" value="Unassembled WGS sequence"/>
</dbReference>
<keyword evidence="2" id="KW-0472">Membrane</keyword>
<organism evidence="3 4">
    <name type="scientific">Lacisediminihabitans profunda</name>
    <dbReference type="NCBI Taxonomy" id="2594790"/>
    <lineage>
        <taxon>Bacteria</taxon>
        <taxon>Bacillati</taxon>
        <taxon>Actinomycetota</taxon>
        <taxon>Actinomycetes</taxon>
        <taxon>Micrococcales</taxon>
        <taxon>Microbacteriaceae</taxon>
        <taxon>Lacisediminihabitans</taxon>
    </lineage>
</organism>
<evidence type="ECO:0000256" key="1">
    <source>
        <dbReference type="SAM" id="MobiDB-lite"/>
    </source>
</evidence>
<evidence type="ECO:0000256" key="2">
    <source>
        <dbReference type="SAM" id="Phobius"/>
    </source>
</evidence>
<feature type="region of interest" description="Disordered" evidence="1">
    <location>
        <begin position="1"/>
        <end position="53"/>
    </location>
</feature>
<protein>
    <submittedName>
        <fullName evidence="3">Uncharacterized protein</fullName>
    </submittedName>
</protein>
<keyword evidence="2" id="KW-1133">Transmembrane helix</keyword>
<feature type="transmembrane region" description="Helical" evidence="2">
    <location>
        <begin position="66"/>
        <end position="90"/>
    </location>
</feature>
<gene>
    <name evidence="3" type="ORF">FVP33_14905</name>
</gene>
<keyword evidence="4" id="KW-1185">Reference proteome</keyword>
<feature type="compositionally biased region" description="Basic and acidic residues" evidence="1">
    <location>
        <begin position="1"/>
        <end position="13"/>
    </location>
</feature>
<proteinExistence type="predicted"/>
<evidence type="ECO:0000313" key="3">
    <source>
        <dbReference type="EMBL" id="TXN29453.1"/>
    </source>
</evidence>
<evidence type="ECO:0000313" key="4">
    <source>
        <dbReference type="Proteomes" id="UP000321379"/>
    </source>
</evidence>
<dbReference type="AlphaFoldDB" id="A0A5C8UM95"/>
<accession>A0A5C8UM95</accession>
<feature type="transmembrane region" description="Helical" evidence="2">
    <location>
        <begin position="110"/>
        <end position="136"/>
    </location>
</feature>
<sequence>MTDDRVQRIDPRYNPEFQRGYEPGAGPSRARVESPPASPGPVPDVAPEEHADANGVEPVRRGFNPYFAALWVLAVVCVAGGVLVSIWSTIANFEGMVQGPVDRVVRTMQVVAYFAGPATVTVGLLTIAGLIFVAAVRGSGRSR</sequence>
<name>A0A5C8UM95_9MICO</name>
<dbReference type="RefSeq" id="WP_147784469.1">
    <property type="nucleotide sequence ID" value="NZ_VRMG01000009.1"/>
</dbReference>
<keyword evidence="2" id="KW-0812">Transmembrane</keyword>
<comment type="caution">
    <text evidence="3">The sequence shown here is derived from an EMBL/GenBank/DDBJ whole genome shotgun (WGS) entry which is preliminary data.</text>
</comment>
<dbReference type="EMBL" id="VRMG01000009">
    <property type="protein sequence ID" value="TXN29453.1"/>
    <property type="molecule type" value="Genomic_DNA"/>
</dbReference>